<evidence type="ECO:0000313" key="2">
    <source>
        <dbReference type="Proteomes" id="UP001610563"/>
    </source>
</evidence>
<keyword evidence="2" id="KW-1185">Reference proteome</keyword>
<protein>
    <submittedName>
        <fullName evidence="1">Uncharacterized protein</fullName>
    </submittedName>
</protein>
<accession>A0ABR4FTU0</accession>
<name>A0ABR4FTU0_9EURO</name>
<dbReference type="EMBL" id="JBFTWV010000112">
    <property type="protein sequence ID" value="KAL2786678.1"/>
    <property type="molecule type" value="Genomic_DNA"/>
</dbReference>
<sequence>MFFMFVMRLPSRRNHIAGALVATYSRGCQLSVPMPFAQAFVKLVSVNVDAAESLGFPDVRAPLLVRPVYSQS</sequence>
<proteinExistence type="predicted"/>
<dbReference type="Proteomes" id="UP001610563">
    <property type="component" value="Unassembled WGS sequence"/>
</dbReference>
<organism evidence="1 2">
    <name type="scientific">Aspergillus keveii</name>
    <dbReference type="NCBI Taxonomy" id="714993"/>
    <lineage>
        <taxon>Eukaryota</taxon>
        <taxon>Fungi</taxon>
        <taxon>Dikarya</taxon>
        <taxon>Ascomycota</taxon>
        <taxon>Pezizomycotina</taxon>
        <taxon>Eurotiomycetes</taxon>
        <taxon>Eurotiomycetidae</taxon>
        <taxon>Eurotiales</taxon>
        <taxon>Aspergillaceae</taxon>
        <taxon>Aspergillus</taxon>
        <taxon>Aspergillus subgen. Nidulantes</taxon>
    </lineage>
</organism>
<gene>
    <name evidence="1" type="ORF">BJX66DRAFT_312322</name>
</gene>
<reference evidence="1 2" key="1">
    <citation type="submission" date="2024-07" db="EMBL/GenBank/DDBJ databases">
        <title>Section-level genome sequencing and comparative genomics of Aspergillus sections Usti and Cavernicolus.</title>
        <authorList>
            <consortium name="Lawrence Berkeley National Laboratory"/>
            <person name="Nybo J.L."/>
            <person name="Vesth T.C."/>
            <person name="Theobald S."/>
            <person name="Frisvad J.C."/>
            <person name="Larsen T.O."/>
            <person name="Kjaerboelling I."/>
            <person name="Rothschild-Mancinelli K."/>
            <person name="Lyhne E.K."/>
            <person name="Kogle M.E."/>
            <person name="Barry K."/>
            <person name="Clum A."/>
            <person name="Na H."/>
            <person name="Ledsgaard L."/>
            <person name="Lin J."/>
            <person name="Lipzen A."/>
            <person name="Kuo A."/>
            <person name="Riley R."/>
            <person name="Mondo S."/>
            <person name="Labutti K."/>
            <person name="Haridas S."/>
            <person name="Pangalinan J."/>
            <person name="Salamov A.A."/>
            <person name="Simmons B.A."/>
            <person name="Magnuson J.K."/>
            <person name="Chen J."/>
            <person name="Drula E."/>
            <person name="Henrissat B."/>
            <person name="Wiebenga A."/>
            <person name="Lubbers R.J."/>
            <person name="Gomes A.C."/>
            <person name="Makela M.R."/>
            <person name="Stajich J."/>
            <person name="Grigoriev I.V."/>
            <person name="Mortensen U.H."/>
            <person name="De Vries R.P."/>
            <person name="Baker S.E."/>
            <person name="Andersen M.R."/>
        </authorList>
    </citation>
    <scope>NUCLEOTIDE SEQUENCE [LARGE SCALE GENOMIC DNA]</scope>
    <source>
        <strain evidence="1 2">CBS 209.92</strain>
    </source>
</reference>
<comment type="caution">
    <text evidence="1">The sequence shown here is derived from an EMBL/GenBank/DDBJ whole genome shotgun (WGS) entry which is preliminary data.</text>
</comment>
<evidence type="ECO:0000313" key="1">
    <source>
        <dbReference type="EMBL" id="KAL2786678.1"/>
    </source>
</evidence>